<protein>
    <submittedName>
        <fullName evidence="2">Uncharacterized protein</fullName>
    </submittedName>
</protein>
<gene>
    <name evidence="2" type="ORF">PoB_001655500</name>
</gene>
<evidence type="ECO:0000256" key="1">
    <source>
        <dbReference type="SAM" id="MobiDB-lite"/>
    </source>
</evidence>
<accession>A0AAV3Z3P5</accession>
<name>A0AAV3Z3P5_9GAST</name>
<evidence type="ECO:0000313" key="2">
    <source>
        <dbReference type="EMBL" id="GFN90049.1"/>
    </source>
</evidence>
<organism evidence="2 3">
    <name type="scientific">Plakobranchus ocellatus</name>
    <dbReference type="NCBI Taxonomy" id="259542"/>
    <lineage>
        <taxon>Eukaryota</taxon>
        <taxon>Metazoa</taxon>
        <taxon>Spiralia</taxon>
        <taxon>Lophotrochozoa</taxon>
        <taxon>Mollusca</taxon>
        <taxon>Gastropoda</taxon>
        <taxon>Heterobranchia</taxon>
        <taxon>Euthyneura</taxon>
        <taxon>Panpulmonata</taxon>
        <taxon>Sacoglossa</taxon>
        <taxon>Placobranchoidea</taxon>
        <taxon>Plakobranchidae</taxon>
        <taxon>Plakobranchus</taxon>
    </lineage>
</organism>
<reference evidence="2 3" key="1">
    <citation type="journal article" date="2021" name="Elife">
        <title>Chloroplast acquisition without the gene transfer in kleptoplastic sea slugs, Plakobranchus ocellatus.</title>
        <authorList>
            <person name="Maeda T."/>
            <person name="Takahashi S."/>
            <person name="Yoshida T."/>
            <person name="Shimamura S."/>
            <person name="Takaki Y."/>
            <person name="Nagai Y."/>
            <person name="Toyoda A."/>
            <person name="Suzuki Y."/>
            <person name="Arimoto A."/>
            <person name="Ishii H."/>
            <person name="Satoh N."/>
            <person name="Nishiyama T."/>
            <person name="Hasebe M."/>
            <person name="Maruyama T."/>
            <person name="Minagawa J."/>
            <person name="Obokata J."/>
            <person name="Shigenobu S."/>
        </authorList>
    </citation>
    <scope>NUCLEOTIDE SEQUENCE [LARGE SCALE GENOMIC DNA]</scope>
</reference>
<dbReference type="EMBL" id="BLXT01001985">
    <property type="protein sequence ID" value="GFN90049.1"/>
    <property type="molecule type" value="Genomic_DNA"/>
</dbReference>
<comment type="caution">
    <text evidence="2">The sequence shown here is derived from an EMBL/GenBank/DDBJ whole genome shotgun (WGS) entry which is preliminary data.</text>
</comment>
<evidence type="ECO:0000313" key="3">
    <source>
        <dbReference type="Proteomes" id="UP000735302"/>
    </source>
</evidence>
<proteinExistence type="predicted"/>
<sequence length="118" mass="13341">MSRTYPDLCGELATNFGQETDIQMTLEPRWLRSTVENSEADLDGLLEFMQRKDMSSNPALKEDSAIRLSRAVPVSSSTLKVPNRRESGASRDDRGSNLHVIEEIYYNCVGKSLMVKER</sequence>
<dbReference type="Proteomes" id="UP000735302">
    <property type="component" value="Unassembled WGS sequence"/>
</dbReference>
<keyword evidence="3" id="KW-1185">Reference proteome</keyword>
<feature type="compositionally biased region" description="Basic and acidic residues" evidence="1">
    <location>
        <begin position="83"/>
        <end position="94"/>
    </location>
</feature>
<dbReference type="AlphaFoldDB" id="A0AAV3Z3P5"/>
<feature type="region of interest" description="Disordered" evidence="1">
    <location>
        <begin position="74"/>
        <end position="94"/>
    </location>
</feature>